<evidence type="ECO:0000313" key="2">
    <source>
        <dbReference type="EMBL" id="CAE0488601.1"/>
    </source>
</evidence>
<organism evidence="2">
    <name type="scientific">Dunaliella tertiolecta</name>
    <name type="common">Green alga</name>
    <dbReference type="NCBI Taxonomy" id="3047"/>
    <lineage>
        <taxon>Eukaryota</taxon>
        <taxon>Viridiplantae</taxon>
        <taxon>Chlorophyta</taxon>
        <taxon>core chlorophytes</taxon>
        <taxon>Chlorophyceae</taxon>
        <taxon>CS clade</taxon>
        <taxon>Chlamydomonadales</taxon>
        <taxon>Dunaliellaceae</taxon>
        <taxon>Dunaliella</taxon>
    </lineage>
</organism>
<reference evidence="2" key="1">
    <citation type="submission" date="2021-01" db="EMBL/GenBank/DDBJ databases">
        <authorList>
            <person name="Corre E."/>
            <person name="Pelletier E."/>
            <person name="Niang G."/>
            <person name="Scheremetjew M."/>
            <person name="Finn R."/>
            <person name="Kale V."/>
            <person name="Holt S."/>
            <person name="Cochrane G."/>
            <person name="Meng A."/>
            <person name="Brown T."/>
            <person name="Cohen L."/>
        </authorList>
    </citation>
    <scope>NUCLEOTIDE SEQUENCE</scope>
    <source>
        <strain evidence="2">CCMP1320</strain>
    </source>
</reference>
<name>A0A7S3QPM8_DUNTE</name>
<protein>
    <submittedName>
        <fullName evidence="2">Uncharacterized protein</fullName>
    </submittedName>
</protein>
<dbReference type="AlphaFoldDB" id="A0A7S3QPM8"/>
<evidence type="ECO:0000256" key="1">
    <source>
        <dbReference type="SAM" id="MobiDB-lite"/>
    </source>
</evidence>
<sequence length="120" mass="13175">MAAQFSLLTAAQPQHHQPSPSPLLLHPTMQFHQPPLPPQKGEKSKNEKLLPLCLEWRAVAQGSCLNSLPALPFAAEESCSSWDLRAARARRPTPPQSTPPPALPFLRLRMCLSSHSSSLL</sequence>
<feature type="region of interest" description="Disordered" evidence="1">
    <location>
        <begin position="8"/>
        <end position="44"/>
    </location>
</feature>
<gene>
    <name evidence="2" type="ORF">DTER00134_LOCUS3665</name>
</gene>
<proteinExistence type="predicted"/>
<feature type="compositionally biased region" description="Low complexity" evidence="1">
    <location>
        <begin position="12"/>
        <end position="27"/>
    </location>
</feature>
<dbReference type="EMBL" id="HBIP01006997">
    <property type="protein sequence ID" value="CAE0488601.1"/>
    <property type="molecule type" value="Transcribed_RNA"/>
</dbReference>
<accession>A0A7S3QPM8</accession>